<proteinExistence type="predicted"/>
<protein>
    <submittedName>
        <fullName evidence="1">Uncharacterized protein</fullName>
    </submittedName>
</protein>
<dbReference type="AlphaFoldDB" id="A0A0V1KQ02"/>
<comment type="caution">
    <text evidence="1">The sequence shown here is derived from an EMBL/GenBank/DDBJ whole genome shotgun (WGS) entry which is preliminary data.</text>
</comment>
<gene>
    <name evidence="1" type="ORF">T02_8365</name>
</gene>
<evidence type="ECO:0000313" key="2">
    <source>
        <dbReference type="Proteomes" id="UP000054721"/>
    </source>
</evidence>
<organism evidence="1 2">
    <name type="scientific">Trichinella nativa</name>
    <dbReference type="NCBI Taxonomy" id="6335"/>
    <lineage>
        <taxon>Eukaryota</taxon>
        <taxon>Metazoa</taxon>
        <taxon>Ecdysozoa</taxon>
        <taxon>Nematoda</taxon>
        <taxon>Enoplea</taxon>
        <taxon>Dorylaimia</taxon>
        <taxon>Trichinellida</taxon>
        <taxon>Trichinellidae</taxon>
        <taxon>Trichinella</taxon>
    </lineage>
</organism>
<sequence>MLQLRRKSDSRSVVAQVVSRTKEVNRRSVAPFDPKMSDLLAKRITLVGLFVYLCTEPDSKA</sequence>
<accession>A0A0V1KQ02</accession>
<name>A0A0V1KQ02_9BILA</name>
<dbReference type="Proteomes" id="UP000054721">
    <property type="component" value="Unassembled WGS sequence"/>
</dbReference>
<keyword evidence="2" id="KW-1185">Reference proteome</keyword>
<evidence type="ECO:0000313" key="1">
    <source>
        <dbReference type="EMBL" id="KRZ49416.1"/>
    </source>
</evidence>
<reference evidence="1 2" key="1">
    <citation type="submission" date="2015-05" db="EMBL/GenBank/DDBJ databases">
        <title>Evolution of Trichinella species and genotypes.</title>
        <authorList>
            <person name="Korhonen P.K."/>
            <person name="Edoardo P."/>
            <person name="Giuseppe L.R."/>
            <person name="Gasser R.B."/>
        </authorList>
    </citation>
    <scope>NUCLEOTIDE SEQUENCE [LARGE SCALE GENOMIC DNA]</scope>
    <source>
        <strain evidence="1">ISS10</strain>
    </source>
</reference>
<dbReference type="EMBL" id="JYDW01000314">
    <property type="protein sequence ID" value="KRZ49416.1"/>
    <property type="molecule type" value="Genomic_DNA"/>
</dbReference>